<dbReference type="GeneTree" id="ENSGT00940000157755"/>
<feature type="domain" description="HTH La-type RNA-binding" evidence="4">
    <location>
        <begin position="50"/>
        <end position="139"/>
    </location>
</feature>
<dbReference type="SMART" id="SM00715">
    <property type="entry name" value="LA"/>
    <property type="match status" value="1"/>
</dbReference>
<dbReference type="GO" id="GO:0003730">
    <property type="term" value="F:mRNA 3'-UTR binding"/>
    <property type="evidence" value="ECO:0007669"/>
    <property type="project" value="TreeGrafter"/>
</dbReference>
<dbReference type="GO" id="GO:0010494">
    <property type="term" value="C:cytoplasmic stress granule"/>
    <property type="evidence" value="ECO:0007669"/>
    <property type="project" value="TreeGrafter"/>
</dbReference>
<dbReference type="CDD" id="cd12430">
    <property type="entry name" value="RRM_LARP4_5_like"/>
    <property type="match status" value="1"/>
</dbReference>
<evidence type="ECO:0000256" key="2">
    <source>
        <dbReference type="ARBA" id="ARBA00022884"/>
    </source>
</evidence>
<organism evidence="5 6">
    <name type="scientific">Anabas testudineus</name>
    <name type="common">Climbing perch</name>
    <name type="synonym">Anthias testudineus</name>
    <dbReference type="NCBI Taxonomy" id="64144"/>
    <lineage>
        <taxon>Eukaryota</taxon>
        <taxon>Metazoa</taxon>
        <taxon>Chordata</taxon>
        <taxon>Craniata</taxon>
        <taxon>Vertebrata</taxon>
        <taxon>Euteleostomi</taxon>
        <taxon>Actinopterygii</taxon>
        <taxon>Neopterygii</taxon>
        <taxon>Teleostei</taxon>
        <taxon>Neoteleostei</taxon>
        <taxon>Acanthomorphata</taxon>
        <taxon>Anabantaria</taxon>
        <taxon>Anabantiformes</taxon>
        <taxon>Anabantoidei</taxon>
        <taxon>Anabantidae</taxon>
        <taxon>Anabas</taxon>
    </lineage>
</organism>
<evidence type="ECO:0000256" key="3">
    <source>
        <dbReference type="PROSITE-ProRule" id="PRU00332"/>
    </source>
</evidence>
<keyword evidence="6" id="KW-1185">Reference proteome</keyword>
<dbReference type="Ensembl" id="ENSATET00000030578.2">
    <property type="protein sequence ID" value="ENSATEP00000030121.2"/>
    <property type="gene ID" value="ENSATEG00000020790.3"/>
</dbReference>
<protein>
    <recommendedName>
        <fullName evidence="4">HTH La-type RNA-binding domain-containing protein</fullName>
    </recommendedName>
</protein>
<dbReference type="STRING" id="64144.ENSATEP00000030121"/>
<reference evidence="5" key="3">
    <citation type="submission" date="2025-09" db="UniProtKB">
        <authorList>
            <consortium name="Ensembl"/>
        </authorList>
    </citation>
    <scope>IDENTIFICATION</scope>
</reference>
<dbReference type="GO" id="GO:0045727">
    <property type="term" value="P:positive regulation of translation"/>
    <property type="evidence" value="ECO:0007669"/>
    <property type="project" value="TreeGrafter"/>
</dbReference>
<dbReference type="AlphaFoldDB" id="A0A3Q1K9H4"/>
<dbReference type="InterPro" id="IPR036390">
    <property type="entry name" value="WH_DNA-bd_sf"/>
</dbReference>
<dbReference type="InterPro" id="IPR045180">
    <property type="entry name" value="La_dom_prot"/>
</dbReference>
<dbReference type="InterPro" id="IPR006630">
    <property type="entry name" value="La_HTH"/>
</dbReference>
<dbReference type="InterPro" id="IPR036388">
    <property type="entry name" value="WH-like_DNA-bd_sf"/>
</dbReference>
<dbReference type="Gene3D" id="1.10.10.10">
    <property type="entry name" value="Winged helix-like DNA-binding domain superfamily/Winged helix DNA-binding domain"/>
    <property type="match status" value="1"/>
</dbReference>
<proteinExistence type="predicted"/>
<dbReference type="SUPFAM" id="SSF54928">
    <property type="entry name" value="RNA-binding domain, RBD"/>
    <property type="match status" value="1"/>
</dbReference>
<dbReference type="PANTHER" id="PTHR22792">
    <property type="entry name" value="LUPUS LA PROTEIN-RELATED"/>
    <property type="match status" value="1"/>
</dbReference>
<dbReference type="Gene3D" id="3.30.70.330">
    <property type="match status" value="1"/>
</dbReference>
<accession>A0A3Q1K9H4</accession>
<keyword evidence="1" id="KW-0597">Phosphoprotein</keyword>
<reference evidence="5" key="1">
    <citation type="submission" date="2021-04" db="EMBL/GenBank/DDBJ databases">
        <authorList>
            <consortium name="Wellcome Sanger Institute Data Sharing"/>
        </authorList>
    </citation>
    <scope>NUCLEOTIDE SEQUENCE [LARGE SCALE GENOMIC DNA]</scope>
</reference>
<evidence type="ECO:0000313" key="5">
    <source>
        <dbReference type="Ensembl" id="ENSATEP00000030121.2"/>
    </source>
</evidence>
<reference evidence="5" key="2">
    <citation type="submission" date="2025-08" db="UniProtKB">
        <authorList>
            <consortium name="Ensembl"/>
        </authorList>
    </citation>
    <scope>IDENTIFICATION</scope>
</reference>
<dbReference type="InterPro" id="IPR012677">
    <property type="entry name" value="Nucleotide-bd_a/b_plait_sf"/>
</dbReference>
<dbReference type="Pfam" id="PF26088">
    <property type="entry name" value="RRM_LARP4"/>
    <property type="match status" value="1"/>
</dbReference>
<keyword evidence="2 3" id="KW-0694">RNA-binding</keyword>
<name>A0A3Q1K9H4_ANATE</name>
<dbReference type="Proteomes" id="UP000265040">
    <property type="component" value="Chromosome 2"/>
</dbReference>
<sequence length="308" mass="35075">MESPAAQQWSQVQRRTQNNFGVLSDQVTHSTSFFCSLGKTLYCFILYLCFKKCILTLKQSETCVILSLHREHLGNDLYLKSQMDSDQYVSIATLASLDKIKNLSTDLDLISDILKSLPLVQVAPCGQKVRPRQSRCVVILREIPNTTPREEVEALFDGENVPQFLSCEFVSNDNWFITFKSETDAQQAYRYLREEVRTFKGKPIMVRIKAKTMAVTSYAPKNGYAPHQLDQCTNRYGSYFSPTTYQQPCPTHMPAQQLYDFTNEMWASANKHQTGVEGWSPVSKPCRPLLSGEGKNNLSVFRRVGLKP</sequence>
<dbReference type="InterPro" id="IPR058699">
    <property type="entry name" value="RRM_LARP4/4B"/>
</dbReference>
<dbReference type="Pfam" id="PF05383">
    <property type="entry name" value="La"/>
    <property type="match status" value="1"/>
</dbReference>
<dbReference type="PANTHER" id="PTHR22792:SF43">
    <property type="entry name" value="LA-RELATED PROTEIN 4B"/>
    <property type="match status" value="1"/>
</dbReference>
<evidence type="ECO:0000256" key="1">
    <source>
        <dbReference type="ARBA" id="ARBA00022553"/>
    </source>
</evidence>
<evidence type="ECO:0000313" key="6">
    <source>
        <dbReference type="Proteomes" id="UP000265040"/>
    </source>
</evidence>
<dbReference type="GO" id="GO:0005829">
    <property type="term" value="C:cytosol"/>
    <property type="evidence" value="ECO:0007669"/>
    <property type="project" value="TreeGrafter"/>
</dbReference>
<evidence type="ECO:0000259" key="4">
    <source>
        <dbReference type="PROSITE" id="PS50961"/>
    </source>
</evidence>
<dbReference type="SUPFAM" id="SSF46785">
    <property type="entry name" value="Winged helix' DNA-binding domain"/>
    <property type="match status" value="1"/>
</dbReference>
<dbReference type="PROSITE" id="PS50961">
    <property type="entry name" value="HTH_LA"/>
    <property type="match status" value="1"/>
</dbReference>
<dbReference type="InterPro" id="IPR035979">
    <property type="entry name" value="RBD_domain_sf"/>
</dbReference>